<protein>
    <submittedName>
        <fullName evidence="2">Uncharacterized protein</fullName>
    </submittedName>
</protein>
<feature type="compositionally biased region" description="Acidic residues" evidence="1">
    <location>
        <begin position="153"/>
        <end position="167"/>
    </location>
</feature>
<keyword evidence="3" id="KW-1185">Reference proteome</keyword>
<dbReference type="RefSeq" id="XP_064704160.1">
    <property type="nucleotide sequence ID" value="XM_064848946.1"/>
</dbReference>
<evidence type="ECO:0000313" key="2">
    <source>
        <dbReference type="EMBL" id="KAK5048955.1"/>
    </source>
</evidence>
<reference evidence="2 3" key="1">
    <citation type="submission" date="2023-08" db="EMBL/GenBank/DDBJ databases">
        <title>Black Yeasts Isolated from many extreme environments.</title>
        <authorList>
            <person name="Coleine C."/>
            <person name="Stajich J.E."/>
            <person name="Selbmann L."/>
        </authorList>
    </citation>
    <scope>NUCLEOTIDE SEQUENCE [LARGE SCALE GENOMIC DNA]</scope>
    <source>
        <strain evidence="2 3">CCFEE 5792</strain>
    </source>
</reference>
<dbReference type="AlphaFoldDB" id="A0AAV9N4F8"/>
<gene>
    <name evidence="2" type="ORF">LTR84_005377</name>
</gene>
<organism evidence="2 3">
    <name type="scientific">Exophiala bonariae</name>
    <dbReference type="NCBI Taxonomy" id="1690606"/>
    <lineage>
        <taxon>Eukaryota</taxon>
        <taxon>Fungi</taxon>
        <taxon>Dikarya</taxon>
        <taxon>Ascomycota</taxon>
        <taxon>Pezizomycotina</taxon>
        <taxon>Eurotiomycetes</taxon>
        <taxon>Chaetothyriomycetidae</taxon>
        <taxon>Chaetothyriales</taxon>
        <taxon>Herpotrichiellaceae</taxon>
        <taxon>Exophiala</taxon>
    </lineage>
</organism>
<sequence length="288" mass="32779">MEGLWTSSQSPDESPCILQSRIFTPSPTASIAASDWSDPDSPVEGAFHVNEGWHASEDTVWRTLARHFRDSWWNWSDSNDNWLDDSTPGDYKYEPAFSIDACVRIQGQENSKWAKKDGSGRYWSKKLYRVADLRCTADVLGQGFCSVGQSSDDHEDEYSEDSDDEMQDGQRNRKHDARNTPSYCAKGSSPDTKFWYYKLDMSSEDNEHPLADATWWAEDQLVLDTEADWDHEDQMTDCGSGIEDDDAKEETVPLDYGDQEMTDEKRIQDDFHGEVAIATLSLNFRGCS</sequence>
<accession>A0AAV9N4F8</accession>
<name>A0AAV9N4F8_9EURO</name>
<dbReference type="GeneID" id="89973554"/>
<dbReference type="EMBL" id="JAVRRD010000020">
    <property type="protein sequence ID" value="KAK5048955.1"/>
    <property type="molecule type" value="Genomic_DNA"/>
</dbReference>
<comment type="caution">
    <text evidence="2">The sequence shown here is derived from an EMBL/GenBank/DDBJ whole genome shotgun (WGS) entry which is preliminary data.</text>
</comment>
<proteinExistence type="predicted"/>
<evidence type="ECO:0000256" key="1">
    <source>
        <dbReference type="SAM" id="MobiDB-lite"/>
    </source>
</evidence>
<dbReference type="Proteomes" id="UP001358417">
    <property type="component" value="Unassembled WGS sequence"/>
</dbReference>
<evidence type="ECO:0000313" key="3">
    <source>
        <dbReference type="Proteomes" id="UP001358417"/>
    </source>
</evidence>
<feature type="region of interest" description="Disordered" evidence="1">
    <location>
        <begin position="146"/>
        <end position="186"/>
    </location>
</feature>